<comment type="similarity">
    <text evidence="17">Belongs to the NnrD/CARKD family.</text>
</comment>
<evidence type="ECO:0000256" key="10">
    <source>
        <dbReference type="ARBA" id="ARBA00023027"/>
    </source>
</evidence>
<comment type="function">
    <text evidence="14 19">Bifunctional enzyme that catalyzes the epimerization of the S- and R-forms of NAD(P)HX and the dehydration of the S-form of NAD(P)HX at the expense of ADP, which is converted to AMP. This allows the repair of both epimers of NAD(P)HX, a damaged form of NAD(P)H that is a result of enzymatic or heat-dependent hydration.</text>
</comment>
<evidence type="ECO:0000256" key="1">
    <source>
        <dbReference type="ARBA" id="ARBA00000013"/>
    </source>
</evidence>
<keyword evidence="11 18" id="KW-0413">Isomerase</keyword>
<comment type="caution">
    <text evidence="18">Lacks conserved residue(s) required for the propagation of feature annotation.</text>
</comment>
<evidence type="ECO:0000259" key="20">
    <source>
        <dbReference type="PROSITE" id="PS51383"/>
    </source>
</evidence>
<sequence>MISAYSGTAVRAAEEPLLRQGLGPALMQRAAHGLHAAAARQLHRRGRIYGAVVMVLAGAGNNGGDALYAGARLAARGASVTALLFAGRAHPEALAELIRCGGSVRSQPDPASAAGLCRDADLVLDGLLGTGGKGGLRGPAAELAKALVPARDNQGTGPFILATDLPSGIDADTGAAAGPHIRADATVTFGAWKTGLMAGPGAAAAGTVECVDIGLGPYLGEPELHRLEAADLAEAVYRPLATDHKYTRGVLGVAAGSATYPGAAVLAVGAALATGVGMVRYLGAPDVARLINIAHPEAVCSGGRVEETHVQAWLAGPGAGTDEEQRLRARAAMAAELPAVIDADALSEVHPGLGAETVLTPHAGELARLLGALDEPVEREQIEADPLSWARRAAALTGATVLLKGWATLAAGPDGTAYSQAEATAGLATAGSGDTLAGILGALLATDHTAPDERTPGHYAHLAAAAASLHGLAGCRAARGGPVEPSKLPAEIRSVVAELTTGDGTGRGKV</sequence>
<evidence type="ECO:0000259" key="21">
    <source>
        <dbReference type="PROSITE" id="PS51385"/>
    </source>
</evidence>
<dbReference type="GO" id="GO:0052856">
    <property type="term" value="F:NAD(P)HX epimerase activity"/>
    <property type="evidence" value="ECO:0007669"/>
    <property type="project" value="UniProtKB-UniRule"/>
</dbReference>
<evidence type="ECO:0000256" key="13">
    <source>
        <dbReference type="ARBA" id="ARBA00023268"/>
    </source>
</evidence>
<comment type="cofactor">
    <cofactor evidence="17">
        <name>Mg(2+)</name>
        <dbReference type="ChEBI" id="CHEBI:18420"/>
    </cofactor>
</comment>
<keyword evidence="9 18" id="KW-0630">Potassium</keyword>
<keyword evidence="5 18" id="KW-0479">Metal-binding</keyword>
<keyword evidence="12 17" id="KW-0456">Lyase</keyword>
<dbReference type="Gene3D" id="3.40.1190.20">
    <property type="match status" value="1"/>
</dbReference>
<dbReference type="SUPFAM" id="SSF64153">
    <property type="entry name" value="YjeF N-terminal domain-like"/>
    <property type="match status" value="1"/>
</dbReference>
<comment type="catalytic activity">
    <reaction evidence="16 17 19">
        <text>(6S)-NADPHX + ADP = AMP + phosphate + NADPH + H(+)</text>
        <dbReference type="Rhea" id="RHEA:32235"/>
        <dbReference type="ChEBI" id="CHEBI:15378"/>
        <dbReference type="ChEBI" id="CHEBI:43474"/>
        <dbReference type="ChEBI" id="CHEBI:57783"/>
        <dbReference type="ChEBI" id="CHEBI:64076"/>
        <dbReference type="ChEBI" id="CHEBI:456215"/>
        <dbReference type="ChEBI" id="CHEBI:456216"/>
        <dbReference type="EC" id="4.2.1.136"/>
    </reaction>
</comment>
<dbReference type="InterPro" id="IPR030677">
    <property type="entry name" value="Nnr"/>
</dbReference>
<dbReference type="CDD" id="cd01171">
    <property type="entry name" value="YXKO-related"/>
    <property type="match status" value="1"/>
</dbReference>
<dbReference type="InterPro" id="IPR029056">
    <property type="entry name" value="Ribokinase-like"/>
</dbReference>
<keyword evidence="7 17" id="KW-0067">ATP-binding</keyword>
<evidence type="ECO:0000256" key="17">
    <source>
        <dbReference type="HAMAP-Rule" id="MF_01965"/>
    </source>
</evidence>
<keyword evidence="10 17" id="KW-0520">NAD</keyword>
<evidence type="ECO:0000256" key="2">
    <source>
        <dbReference type="ARBA" id="ARBA00000909"/>
    </source>
</evidence>
<evidence type="ECO:0000256" key="18">
    <source>
        <dbReference type="HAMAP-Rule" id="MF_01966"/>
    </source>
</evidence>
<dbReference type="AlphaFoldDB" id="A0A078MVH0"/>
<comment type="catalytic activity">
    <reaction evidence="2 18 19">
        <text>(6R)-NADPHX = (6S)-NADPHX</text>
        <dbReference type="Rhea" id="RHEA:32227"/>
        <dbReference type="ChEBI" id="CHEBI:64076"/>
        <dbReference type="ChEBI" id="CHEBI:64077"/>
        <dbReference type="EC" id="5.1.99.6"/>
    </reaction>
</comment>
<comment type="subunit">
    <text evidence="17">Homotetramer.</text>
</comment>
<evidence type="ECO:0000256" key="14">
    <source>
        <dbReference type="ARBA" id="ARBA00025153"/>
    </source>
</evidence>
<comment type="function">
    <text evidence="18">Catalyzes the epimerization of the S- and R-forms of NAD(P)HX, a damaged form of NAD(P)H that is a result of enzymatic or heat-dependent hydration. This is a prerequisite for the S-specific NAD(P)H-hydrate dehydratase to allow the repair of both epimers of NAD(P)HX.</text>
</comment>
<comment type="similarity">
    <text evidence="3 19">In the N-terminal section; belongs to the NnrE/AIBP family.</text>
</comment>
<feature type="binding site" evidence="18">
    <location>
        <begin position="129"/>
        <end position="135"/>
    </location>
    <ligand>
        <name>(6S)-NADPHX</name>
        <dbReference type="ChEBI" id="CHEBI:64076"/>
    </ligand>
</feature>
<comment type="similarity">
    <text evidence="18">Belongs to the NnrE/AIBP family.</text>
</comment>
<feature type="binding site" evidence="17">
    <location>
        <position position="318"/>
    </location>
    <ligand>
        <name>(6S)-NADPHX</name>
        <dbReference type="ChEBI" id="CHEBI:64076"/>
    </ligand>
</feature>
<feature type="domain" description="YjeF C-terminal" evidence="20">
    <location>
        <begin position="228"/>
        <end position="499"/>
    </location>
</feature>
<dbReference type="SMR" id="A0A078MVH0"/>
<dbReference type="Gene3D" id="3.40.50.10260">
    <property type="entry name" value="YjeF N-terminal domain"/>
    <property type="match status" value="1"/>
</dbReference>
<protein>
    <recommendedName>
        <fullName evidence="19">Bifunctional NAD(P)H-hydrate repair enzyme</fullName>
    </recommendedName>
    <alternativeName>
        <fullName evidence="19">Nicotinamide nucleotide repair protein</fullName>
    </alternativeName>
    <domain>
        <recommendedName>
            <fullName evidence="19">ADP-dependent (S)-NAD(P)H-hydrate dehydratase</fullName>
            <ecNumber evidence="19">4.2.1.136</ecNumber>
        </recommendedName>
        <alternativeName>
            <fullName evidence="19">ADP-dependent NAD(P)HX dehydratase</fullName>
        </alternativeName>
    </domain>
    <domain>
        <recommendedName>
            <fullName evidence="19">NAD(P)H-hydrate epimerase</fullName>
            <ecNumber evidence="19">5.1.99.6</ecNumber>
        </recommendedName>
    </domain>
</protein>
<dbReference type="InterPro" id="IPR036652">
    <property type="entry name" value="YjeF_N_dom_sf"/>
</dbReference>
<dbReference type="PROSITE" id="PS51385">
    <property type="entry name" value="YJEF_N"/>
    <property type="match status" value="1"/>
</dbReference>
<name>A0A078MVH0_9MICC</name>
<dbReference type="PIRSF" id="PIRSF017184">
    <property type="entry name" value="Nnr"/>
    <property type="match status" value="1"/>
</dbReference>
<comment type="cofactor">
    <cofactor evidence="18 19">
        <name>K(+)</name>
        <dbReference type="ChEBI" id="CHEBI:29103"/>
    </cofactor>
    <text evidence="18 19">Binds 1 potassium ion per subunit.</text>
</comment>
<dbReference type="PANTHER" id="PTHR12592">
    <property type="entry name" value="ATP-DEPENDENT (S)-NAD(P)H-HYDRATE DEHYDRATASE FAMILY MEMBER"/>
    <property type="match status" value="1"/>
</dbReference>
<dbReference type="InterPro" id="IPR017953">
    <property type="entry name" value="Carbohydrate_kinase_pred_CS"/>
</dbReference>
<dbReference type="PANTHER" id="PTHR12592:SF0">
    <property type="entry name" value="ATP-DEPENDENT (S)-NAD(P)H-HYDRATE DEHYDRATASE"/>
    <property type="match status" value="1"/>
</dbReference>
<dbReference type="GO" id="GO:0046496">
    <property type="term" value="P:nicotinamide nucleotide metabolic process"/>
    <property type="evidence" value="ECO:0007669"/>
    <property type="project" value="UniProtKB-UniRule"/>
</dbReference>
<comment type="similarity">
    <text evidence="4 19">In the C-terminal section; belongs to the NnrD/CARKD family.</text>
</comment>
<dbReference type="Pfam" id="PF01256">
    <property type="entry name" value="Carb_kinase"/>
    <property type="match status" value="1"/>
</dbReference>
<comment type="catalytic activity">
    <reaction evidence="15 17 19">
        <text>(6S)-NADHX + ADP = AMP + phosphate + NADH + H(+)</text>
        <dbReference type="Rhea" id="RHEA:32223"/>
        <dbReference type="ChEBI" id="CHEBI:15378"/>
        <dbReference type="ChEBI" id="CHEBI:43474"/>
        <dbReference type="ChEBI" id="CHEBI:57945"/>
        <dbReference type="ChEBI" id="CHEBI:64074"/>
        <dbReference type="ChEBI" id="CHEBI:456215"/>
        <dbReference type="ChEBI" id="CHEBI:456216"/>
        <dbReference type="EC" id="4.2.1.136"/>
    </reaction>
</comment>
<keyword evidence="6 17" id="KW-0547">Nucleotide-binding</keyword>
<dbReference type="Pfam" id="PF03853">
    <property type="entry name" value="YjeF_N"/>
    <property type="match status" value="1"/>
</dbReference>
<keyword evidence="13" id="KW-0511">Multifunctional enzyme</keyword>
<organism evidence="22">
    <name type="scientific">Arthrobacter saudimassiliensis</name>
    <dbReference type="NCBI Taxonomy" id="1461584"/>
    <lineage>
        <taxon>Bacteria</taxon>
        <taxon>Bacillati</taxon>
        <taxon>Actinomycetota</taxon>
        <taxon>Actinomycetes</taxon>
        <taxon>Micrococcales</taxon>
        <taxon>Micrococcaceae</taxon>
        <taxon>Arthrobacter</taxon>
    </lineage>
</organism>
<evidence type="ECO:0000313" key="22">
    <source>
        <dbReference type="EMBL" id="CEA08846.1"/>
    </source>
</evidence>
<evidence type="ECO:0000256" key="7">
    <source>
        <dbReference type="ARBA" id="ARBA00022840"/>
    </source>
</evidence>
<dbReference type="EMBL" id="LN483071">
    <property type="protein sequence ID" value="CEA08846.1"/>
    <property type="molecule type" value="Genomic_DNA"/>
</dbReference>
<dbReference type="PROSITE" id="PS51383">
    <property type="entry name" value="YJEF_C_3"/>
    <property type="match status" value="1"/>
</dbReference>
<dbReference type="PATRIC" id="fig|1461584.3.peg.2179"/>
<dbReference type="HAMAP" id="MF_01965">
    <property type="entry name" value="NADHX_dehydratase"/>
    <property type="match status" value="1"/>
</dbReference>
<feature type="binding site" evidence="17">
    <location>
        <position position="263"/>
    </location>
    <ligand>
        <name>(6S)-NADPHX</name>
        <dbReference type="ChEBI" id="CHEBI:64076"/>
    </ligand>
</feature>
<evidence type="ECO:0000256" key="19">
    <source>
        <dbReference type="PIRNR" id="PIRNR017184"/>
    </source>
</evidence>
<dbReference type="PROSITE" id="PS01050">
    <property type="entry name" value="YJEF_C_2"/>
    <property type="match status" value="1"/>
</dbReference>
<gene>
    <name evidence="22" type="primary">nnr</name>
    <name evidence="17" type="synonym">nnrD</name>
    <name evidence="18" type="synonym">nnrE</name>
    <name evidence="22" type="ORF">BN1051_02204</name>
</gene>
<feature type="binding site" evidence="18">
    <location>
        <position position="62"/>
    </location>
    <ligand>
        <name>K(+)</name>
        <dbReference type="ChEBI" id="CHEBI:29103"/>
    </ligand>
</feature>
<dbReference type="GO" id="GO:0005524">
    <property type="term" value="F:ATP binding"/>
    <property type="evidence" value="ECO:0007669"/>
    <property type="project" value="UniProtKB-UniRule"/>
</dbReference>
<feature type="binding site" evidence="18">
    <location>
        <position position="164"/>
    </location>
    <ligand>
        <name>(6S)-NADPHX</name>
        <dbReference type="ChEBI" id="CHEBI:64076"/>
    </ligand>
</feature>
<evidence type="ECO:0000256" key="6">
    <source>
        <dbReference type="ARBA" id="ARBA00022741"/>
    </source>
</evidence>
<dbReference type="EC" id="4.2.1.136" evidence="19"/>
<feature type="binding site" evidence="18">
    <location>
        <begin position="61"/>
        <end position="65"/>
    </location>
    <ligand>
        <name>(6S)-NADPHX</name>
        <dbReference type="ChEBI" id="CHEBI:64076"/>
    </ligand>
</feature>
<keyword evidence="8 17" id="KW-0521">NADP</keyword>
<feature type="binding site" evidence="18">
    <location>
        <position position="125"/>
    </location>
    <ligand>
        <name>K(+)</name>
        <dbReference type="ChEBI" id="CHEBI:29103"/>
    </ligand>
</feature>
<dbReference type="GO" id="GO:0046872">
    <property type="term" value="F:metal ion binding"/>
    <property type="evidence" value="ECO:0007669"/>
    <property type="project" value="UniProtKB-UniRule"/>
</dbReference>
<evidence type="ECO:0000256" key="15">
    <source>
        <dbReference type="ARBA" id="ARBA00048238"/>
    </source>
</evidence>
<comment type="function">
    <text evidence="17">Catalyzes the dehydration of the S-form of NAD(P)HX at the expense of ADP, which is converted to AMP. Together with NAD(P)HX epimerase, which catalyzes the epimerization of the S- and R-forms, the enzyme allows the repair of both epimers of NAD(P)HX, a damaged form of NAD(P)H that is a result of enzymatic or heat-dependent hydration.</text>
</comment>
<feature type="binding site" evidence="17">
    <location>
        <position position="433"/>
    </location>
    <ligand>
        <name>AMP</name>
        <dbReference type="ChEBI" id="CHEBI:456215"/>
    </ligand>
</feature>
<proteinExistence type="inferred from homology"/>
<dbReference type="InterPro" id="IPR004443">
    <property type="entry name" value="YjeF_N_dom"/>
</dbReference>
<reference evidence="22" key="1">
    <citation type="submission" date="2014-07" db="EMBL/GenBank/DDBJ databases">
        <authorList>
            <person name="Urmite Genomes Urmite Genomes"/>
        </authorList>
    </citation>
    <scope>NUCLEOTIDE SEQUENCE</scope>
    <source>
        <strain evidence="22">11W110_air</strain>
    </source>
</reference>
<feature type="binding site" evidence="17">
    <location>
        <position position="434"/>
    </location>
    <ligand>
        <name>(6S)-NADPHX</name>
        <dbReference type="ChEBI" id="CHEBI:64076"/>
    </ligand>
</feature>
<evidence type="ECO:0000256" key="16">
    <source>
        <dbReference type="ARBA" id="ARBA00049209"/>
    </source>
</evidence>
<dbReference type="InterPro" id="IPR000631">
    <property type="entry name" value="CARKD"/>
</dbReference>
<dbReference type="GO" id="GO:0110051">
    <property type="term" value="P:metabolite repair"/>
    <property type="evidence" value="ECO:0007669"/>
    <property type="project" value="TreeGrafter"/>
</dbReference>
<dbReference type="SUPFAM" id="SSF53613">
    <property type="entry name" value="Ribokinase-like"/>
    <property type="match status" value="1"/>
</dbReference>
<feature type="binding site" evidence="17">
    <location>
        <begin position="404"/>
        <end position="408"/>
    </location>
    <ligand>
        <name>AMP</name>
        <dbReference type="ChEBI" id="CHEBI:456215"/>
    </ligand>
</feature>
<feature type="domain" description="YjeF N-terminal" evidence="21">
    <location>
        <begin position="10"/>
        <end position="221"/>
    </location>
</feature>
<evidence type="ECO:0000256" key="11">
    <source>
        <dbReference type="ARBA" id="ARBA00023235"/>
    </source>
</evidence>
<feature type="binding site" evidence="18">
    <location>
        <position position="167"/>
    </location>
    <ligand>
        <name>K(+)</name>
        <dbReference type="ChEBI" id="CHEBI:29103"/>
    </ligand>
</feature>
<accession>A0A078MVH0</accession>
<evidence type="ECO:0000256" key="4">
    <source>
        <dbReference type="ARBA" id="ARBA00009524"/>
    </source>
</evidence>
<feature type="binding site" evidence="17">
    <location>
        <position position="362"/>
    </location>
    <ligand>
        <name>(6S)-NADPHX</name>
        <dbReference type="ChEBI" id="CHEBI:64076"/>
    </ligand>
</feature>
<evidence type="ECO:0000256" key="12">
    <source>
        <dbReference type="ARBA" id="ARBA00023239"/>
    </source>
</evidence>
<evidence type="ECO:0000256" key="3">
    <source>
        <dbReference type="ARBA" id="ARBA00006001"/>
    </source>
</evidence>
<evidence type="ECO:0000256" key="9">
    <source>
        <dbReference type="ARBA" id="ARBA00022958"/>
    </source>
</evidence>
<evidence type="ECO:0000256" key="8">
    <source>
        <dbReference type="ARBA" id="ARBA00022857"/>
    </source>
</evidence>
<dbReference type="EC" id="5.1.99.6" evidence="19"/>
<dbReference type="HAMAP" id="MF_01966">
    <property type="entry name" value="NADHX_epimerase"/>
    <property type="match status" value="1"/>
</dbReference>
<evidence type="ECO:0000256" key="5">
    <source>
        <dbReference type="ARBA" id="ARBA00022723"/>
    </source>
</evidence>
<comment type="catalytic activity">
    <reaction evidence="1 18 19">
        <text>(6R)-NADHX = (6S)-NADHX</text>
        <dbReference type="Rhea" id="RHEA:32215"/>
        <dbReference type="ChEBI" id="CHEBI:64074"/>
        <dbReference type="ChEBI" id="CHEBI:64075"/>
        <dbReference type="EC" id="5.1.99.6"/>
    </reaction>
</comment>
<dbReference type="GO" id="GO:0052855">
    <property type="term" value="F:ADP-dependent NAD(P)H-hydrate dehydratase activity"/>
    <property type="evidence" value="ECO:0007669"/>
    <property type="project" value="UniProtKB-UniRule"/>
</dbReference>